<dbReference type="Proteomes" id="UP001595961">
    <property type="component" value="Unassembled WGS sequence"/>
</dbReference>
<dbReference type="RefSeq" id="WP_266151113.1">
    <property type="nucleotide sequence ID" value="NZ_CP064028.1"/>
</dbReference>
<keyword evidence="3" id="KW-1185">Reference proteome</keyword>
<evidence type="ECO:0000313" key="3">
    <source>
        <dbReference type="Proteomes" id="UP001595961"/>
    </source>
</evidence>
<accession>A0ABV9C1L4</accession>
<gene>
    <name evidence="2" type="ORF">ACFO5W_06920</name>
</gene>
<proteinExistence type="predicted"/>
<feature type="region of interest" description="Disordered" evidence="1">
    <location>
        <begin position="44"/>
        <end position="67"/>
    </location>
</feature>
<evidence type="ECO:0000313" key="2">
    <source>
        <dbReference type="EMBL" id="MFC4526369.1"/>
    </source>
</evidence>
<comment type="caution">
    <text evidence="2">The sequence shown here is derived from an EMBL/GenBank/DDBJ whole genome shotgun (WGS) entry which is preliminary data.</text>
</comment>
<organism evidence="2 3">
    <name type="scientific">Dyella halodurans</name>
    <dbReference type="NCBI Taxonomy" id="1920171"/>
    <lineage>
        <taxon>Bacteria</taxon>
        <taxon>Pseudomonadati</taxon>
        <taxon>Pseudomonadota</taxon>
        <taxon>Gammaproteobacteria</taxon>
        <taxon>Lysobacterales</taxon>
        <taxon>Rhodanobacteraceae</taxon>
        <taxon>Dyella</taxon>
    </lineage>
</organism>
<name>A0ABV9C1L4_9GAMM</name>
<sequence>MNAGLSPSDLPPDVRDQEIERTIAQMRKSFALYRVTSFLNSLPAGAGSQSPPCGPAEAGAFFHEQHA</sequence>
<evidence type="ECO:0000256" key="1">
    <source>
        <dbReference type="SAM" id="MobiDB-lite"/>
    </source>
</evidence>
<dbReference type="EMBL" id="JBHSGA010000013">
    <property type="protein sequence ID" value="MFC4526369.1"/>
    <property type="molecule type" value="Genomic_DNA"/>
</dbReference>
<reference evidence="3" key="1">
    <citation type="journal article" date="2019" name="Int. J. Syst. Evol. Microbiol.">
        <title>The Global Catalogue of Microorganisms (GCM) 10K type strain sequencing project: providing services to taxonomists for standard genome sequencing and annotation.</title>
        <authorList>
            <consortium name="The Broad Institute Genomics Platform"/>
            <consortium name="The Broad Institute Genome Sequencing Center for Infectious Disease"/>
            <person name="Wu L."/>
            <person name="Ma J."/>
        </authorList>
    </citation>
    <scope>NUCLEOTIDE SEQUENCE [LARGE SCALE GENOMIC DNA]</scope>
    <source>
        <strain evidence="3">CCM 4481</strain>
    </source>
</reference>
<protein>
    <submittedName>
        <fullName evidence="2">Uncharacterized protein</fullName>
    </submittedName>
</protein>